<evidence type="ECO:0008006" key="4">
    <source>
        <dbReference type="Google" id="ProtNLM"/>
    </source>
</evidence>
<accession>A0AAD4LLE0</accession>
<feature type="region of interest" description="Disordered" evidence="1">
    <location>
        <begin position="353"/>
        <end position="380"/>
    </location>
</feature>
<evidence type="ECO:0000313" key="3">
    <source>
        <dbReference type="Proteomes" id="UP001201163"/>
    </source>
</evidence>
<dbReference type="SUPFAM" id="SSF52047">
    <property type="entry name" value="RNI-like"/>
    <property type="match status" value="1"/>
</dbReference>
<name>A0AAD4LLE0_9AGAM</name>
<dbReference type="AlphaFoldDB" id="A0AAD4LLE0"/>
<proteinExistence type="predicted"/>
<keyword evidence="3" id="KW-1185">Reference proteome</keyword>
<comment type="caution">
    <text evidence="2">The sequence shown here is derived from an EMBL/GenBank/DDBJ whole genome shotgun (WGS) entry which is preliminary data.</text>
</comment>
<dbReference type="EMBL" id="JAKELL010000013">
    <property type="protein sequence ID" value="KAH8994979.1"/>
    <property type="molecule type" value="Genomic_DNA"/>
</dbReference>
<gene>
    <name evidence="2" type="ORF">EDB92DRAFT_1848574</name>
</gene>
<dbReference type="Gene3D" id="3.80.10.10">
    <property type="entry name" value="Ribonuclease Inhibitor"/>
    <property type="match status" value="1"/>
</dbReference>
<sequence length="718" mass="78895">MEYPPELLSLICAHVYESATPSRVSSLDPLYLLEAGVPTGSPSSYPPPNWQEHIARNTLASLMLVNHAWSEAARPWLWRKIEVRLPRNWLSFLEEISGGEDDDVTEEATARAVDQSITQAAHAALAAKTGNSMTPDAEAERKLKESILQELGGPDSSIPPELLSPPASRDPSPRRLRHKSKSPARWELLRSISDAVQDLMGRDENGMYVPAIYDRRPGRFVRHLDFNHFRAIGMRRLVGECSTNRFVTGERLEAVLKESPNLITFGATEYMDGALTLPVLKELLLRGAPSRGRGQPLRGRGLTVGDVNEWEAENITRRRECKELEAVDLTGCVSPVFVNSLTVFVNTYMRPVTSESDSSEEEDGHTHRRRRSHRPRLPEEPITFSALQRLSLRGAKSIPPQILNSFVTGFPSLTHLDLSATRAGPDILDELASSPTVRLQSLSLARCVRLTGSGIRNFLISAPAARYIQELNLYGDGTFPNPMSADQFHDVFTMAPCFTSGDLVYLDISSAPVDQELLDAMPAQAKLRSLGLSYIPGLPLKAVSEFLQNKAAQVEVLTLIGTSPELVRVQPWQASLLLHSQVVRPLCTPPFQFGLPSDTPSPSTQPPTRLRVIELATSLLSALGGGAGHWRIVRSKGGRGWYVDTASGWVPGPSGASLRRDLEKDHPWRRALGLLADANGNVNSGVGWHARKMEVLHGQGLLGREDGLYGAVSFAYQG</sequence>
<evidence type="ECO:0000313" key="2">
    <source>
        <dbReference type="EMBL" id="KAH8994979.1"/>
    </source>
</evidence>
<evidence type="ECO:0000256" key="1">
    <source>
        <dbReference type="SAM" id="MobiDB-lite"/>
    </source>
</evidence>
<feature type="region of interest" description="Disordered" evidence="1">
    <location>
        <begin position="150"/>
        <end position="182"/>
    </location>
</feature>
<dbReference type="InterPro" id="IPR032675">
    <property type="entry name" value="LRR_dom_sf"/>
</dbReference>
<protein>
    <recommendedName>
        <fullName evidence="4">F-box domain-containing protein</fullName>
    </recommendedName>
</protein>
<feature type="compositionally biased region" description="Basic residues" evidence="1">
    <location>
        <begin position="366"/>
        <end position="375"/>
    </location>
</feature>
<organism evidence="2 3">
    <name type="scientific">Lactarius akahatsu</name>
    <dbReference type="NCBI Taxonomy" id="416441"/>
    <lineage>
        <taxon>Eukaryota</taxon>
        <taxon>Fungi</taxon>
        <taxon>Dikarya</taxon>
        <taxon>Basidiomycota</taxon>
        <taxon>Agaricomycotina</taxon>
        <taxon>Agaricomycetes</taxon>
        <taxon>Russulales</taxon>
        <taxon>Russulaceae</taxon>
        <taxon>Lactarius</taxon>
    </lineage>
</organism>
<dbReference type="Proteomes" id="UP001201163">
    <property type="component" value="Unassembled WGS sequence"/>
</dbReference>
<reference evidence="2" key="1">
    <citation type="submission" date="2022-01" db="EMBL/GenBank/DDBJ databases">
        <title>Comparative genomics reveals a dynamic genome evolution in the ectomycorrhizal milk-cap (Lactarius) mushrooms.</title>
        <authorList>
            <consortium name="DOE Joint Genome Institute"/>
            <person name="Lebreton A."/>
            <person name="Tang N."/>
            <person name="Kuo A."/>
            <person name="LaButti K."/>
            <person name="Drula E."/>
            <person name="Barry K."/>
            <person name="Clum A."/>
            <person name="Lipzen A."/>
            <person name="Mousain D."/>
            <person name="Ng V."/>
            <person name="Wang R."/>
            <person name="Wang X."/>
            <person name="Dai Y."/>
            <person name="Henrissat B."/>
            <person name="Grigoriev I.V."/>
            <person name="Guerin-Laguette A."/>
            <person name="Yu F."/>
            <person name="Martin F.M."/>
        </authorList>
    </citation>
    <scope>NUCLEOTIDE SEQUENCE</scope>
    <source>
        <strain evidence="2">QP</strain>
    </source>
</reference>